<evidence type="ECO:0000313" key="1">
    <source>
        <dbReference type="EMBL" id="KAF2442050.1"/>
    </source>
</evidence>
<accession>A0A9P4PDL5</accession>
<reference evidence="1" key="1">
    <citation type="journal article" date="2020" name="Stud. Mycol.">
        <title>101 Dothideomycetes genomes: a test case for predicting lifestyles and emergence of pathogens.</title>
        <authorList>
            <person name="Haridas S."/>
            <person name="Albert R."/>
            <person name="Binder M."/>
            <person name="Bloem J."/>
            <person name="Labutti K."/>
            <person name="Salamov A."/>
            <person name="Andreopoulos B."/>
            <person name="Baker S."/>
            <person name="Barry K."/>
            <person name="Bills G."/>
            <person name="Bluhm B."/>
            <person name="Cannon C."/>
            <person name="Castanera R."/>
            <person name="Culley D."/>
            <person name="Daum C."/>
            <person name="Ezra D."/>
            <person name="Gonzalez J."/>
            <person name="Henrissat B."/>
            <person name="Kuo A."/>
            <person name="Liang C."/>
            <person name="Lipzen A."/>
            <person name="Lutzoni F."/>
            <person name="Magnuson J."/>
            <person name="Mondo S."/>
            <person name="Nolan M."/>
            <person name="Ohm R."/>
            <person name="Pangilinan J."/>
            <person name="Park H.-J."/>
            <person name="Ramirez L."/>
            <person name="Alfaro M."/>
            <person name="Sun H."/>
            <person name="Tritt A."/>
            <person name="Yoshinaga Y."/>
            <person name="Zwiers L.-H."/>
            <person name="Turgeon B."/>
            <person name="Goodwin S."/>
            <person name="Spatafora J."/>
            <person name="Crous P."/>
            <person name="Grigoriev I."/>
        </authorList>
    </citation>
    <scope>NUCLEOTIDE SEQUENCE</scope>
    <source>
        <strain evidence="1">CBS 690.94</strain>
    </source>
</reference>
<keyword evidence="2" id="KW-1185">Reference proteome</keyword>
<name>A0A9P4PDL5_9PLEO</name>
<dbReference type="EMBL" id="MU001504">
    <property type="protein sequence ID" value="KAF2442050.1"/>
    <property type="molecule type" value="Genomic_DNA"/>
</dbReference>
<evidence type="ECO:0000313" key="2">
    <source>
        <dbReference type="Proteomes" id="UP000799764"/>
    </source>
</evidence>
<gene>
    <name evidence="1" type="ORF">P171DRAFT_60569</name>
</gene>
<protein>
    <submittedName>
        <fullName evidence="1">Uncharacterized protein</fullName>
    </submittedName>
</protein>
<dbReference type="AlphaFoldDB" id="A0A9P4PDL5"/>
<organism evidence="1 2">
    <name type="scientific">Karstenula rhodostoma CBS 690.94</name>
    <dbReference type="NCBI Taxonomy" id="1392251"/>
    <lineage>
        <taxon>Eukaryota</taxon>
        <taxon>Fungi</taxon>
        <taxon>Dikarya</taxon>
        <taxon>Ascomycota</taxon>
        <taxon>Pezizomycotina</taxon>
        <taxon>Dothideomycetes</taxon>
        <taxon>Pleosporomycetidae</taxon>
        <taxon>Pleosporales</taxon>
        <taxon>Massarineae</taxon>
        <taxon>Didymosphaeriaceae</taxon>
        <taxon>Karstenula</taxon>
    </lineage>
</organism>
<comment type="caution">
    <text evidence="1">The sequence shown here is derived from an EMBL/GenBank/DDBJ whole genome shotgun (WGS) entry which is preliminary data.</text>
</comment>
<sequence length="174" mass="18967">MSWGDSNPHASANSPPCPRWYHVGAWPDVKVVGASRCPPQAKHQLLSLRRRGNRKAAPTRKNAYTSGAAPLERPLILRADGCIGPPFTTAPTRTYSPSSVRPTYRLPYGSVSTARWTRSPAPPPEPRQPLRRRLTGALIQSSASRTAQQCAASDTCNYELCALSLLLFSPLNCC</sequence>
<dbReference type="Proteomes" id="UP000799764">
    <property type="component" value="Unassembled WGS sequence"/>
</dbReference>
<proteinExistence type="predicted"/>